<keyword evidence="4 7" id="KW-0689">Ribosomal protein</keyword>
<dbReference type="Gene3D" id="3.30.420.100">
    <property type="match status" value="1"/>
</dbReference>
<dbReference type="GO" id="GO:0006412">
    <property type="term" value="P:translation"/>
    <property type="evidence" value="ECO:0007669"/>
    <property type="project" value="UniProtKB-UniRule"/>
</dbReference>
<dbReference type="Pfam" id="PF00861">
    <property type="entry name" value="Ribosomal_L18p"/>
    <property type="match status" value="1"/>
</dbReference>
<dbReference type="InterPro" id="IPR004389">
    <property type="entry name" value="Ribosomal_uL18_bac-type"/>
</dbReference>
<protein>
    <recommendedName>
        <fullName evidence="6 7">Large ribosomal subunit protein uL18</fullName>
    </recommendedName>
</protein>
<keyword evidence="5 7" id="KW-0687">Ribonucleoprotein</keyword>
<reference evidence="9 10" key="1">
    <citation type="submission" date="2019-02" db="EMBL/GenBank/DDBJ databases">
        <title>Deep-cultivation of Planctomycetes and their phenomic and genomic characterization uncovers novel biology.</title>
        <authorList>
            <person name="Wiegand S."/>
            <person name="Jogler M."/>
            <person name="Boedeker C."/>
            <person name="Pinto D."/>
            <person name="Vollmers J."/>
            <person name="Rivas-Marin E."/>
            <person name="Kohn T."/>
            <person name="Peeters S.H."/>
            <person name="Heuer A."/>
            <person name="Rast P."/>
            <person name="Oberbeckmann S."/>
            <person name="Bunk B."/>
            <person name="Jeske O."/>
            <person name="Meyerdierks A."/>
            <person name="Storesund J.E."/>
            <person name="Kallscheuer N."/>
            <person name="Luecker S."/>
            <person name="Lage O.M."/>
            <person name="Pohl T."/>
            <person name="Merkel B.J."/>
            <person name="Hornburger P."/>
            <person name="Mueller R.-W."/>
            <person name="Bruemmer F."/>
            <person name="Labrenz M."/>
            <person name="Spormann A.M."/>
            <person name="Op Den Camp H."/>
            <person name="Overmann J."/>
            <person name="Amann R."/>
            <person name="Jetten M.S.M."/>
            <person name="Mascher T."/>
            <person name="Medema M.H."/>
            <person name="Devos D.P."/>
            <person name="Kaster A.-K."/>
            <person name="Ovreas L."/>
            <person name="Rohde M."/>
            <person name="Galperin M.Y."/>
            <person name="Jogler C."/>
        </authorList>
    </citation>
    <scope>NUCLEOTIDE SEQUENCE [LARGE SCALE GENOMIC DNA]</scope>
    <source>
        <strain evidence="9 10">Pla52n</strain>
    </source>
</reference>
<dbReference type="InterPro" id="IPR005484">
    <property type="entry name" value="Ribosomal_uL18_bac/plant/anim"/>
</dbReference>
<evidence type="ECO:0000256" key="1">
    <source>
        <dbReference type="ARBA" id="ARBA00007116"/>
    </source>
</evidence>
<dbReference type="PANTHER" id="PTHR12899">
    <property type="entry name" value="39S RIBOSOMAL PROTEIN L18, MITOCHONDRIAL"/>
    <property type="match status" value="1"/>
</dbReference>
<evidence type="ECO:0000313" key="9">
    <source>
        <dbReference type="EMBL" id="TWU05497.1"/>
    </source>
</evidence>
<name>A0A5C6B127_9BACT</name>
<sequence>MDKNKKLQKQRKRRSNHVRNSLKGTDGHPRLCVQRSLKHFAAQLVDDSKGHTVVSASTHSKDVKSAVSQGGNCDAAAAVGKAIAEKAIAAGITQVKMDRGHNRYHGRVKAFADAAREAGLQF</sequence>
<evidence type="ECO:0000256" key="3">
    <source>
        <dbReference type="ARBA" id="ARBA00022884"/>
    </source>
</evidence>
<dbReference type="AlphaFoldDB" id="A0A5C6B127"/>
<keyword evidence="3 7" id="KW-0694">RNA-binding</keyword>
<proteinExistence type="inferred from homology"/>
<feature type="region of interest" description="Disordered" evidence="8">
    <location>
        <begin position="1"/>
        <end position="29"/>
    </location>
</feature>
<dbReference type="GO" id="GO:0008097">
    <property type="term" value="F:5S rRNA binding"/>
    <property type="evidence" value="ECO:0007669"/>
    <property type="project" value="TreeGrafter"/>
</dbReference>
<dbReference type="CDD" id="cd00432">
    <property type="entry name" value="Ribosomal_L18_L5e"/>
    <property type="match status" value="1"/>
</dbReference>
<gene>
    <name evidence="7 9" type="primary">rplR</name>
    <name evidence="9" type="ORF">Pla52n_12110</name>
</gene>
<dbReference type="HAMAP" id="MF_01337_B">
    <property type="entry name" value="Ribosomal_uL18_B"/>
    <property type="match status" value="1"/>
</dbReference>
<comment type="caution">
    <text evidence="9">The sequence shown here is derived from an EMBL/GenBank/DDBJ whole genome shotgun (WGS) entry which is preliminary data.</text>
</comment>
<dbReference type="OrthoDB" id="9810939at2"/>
<keyword evidence="2 7" id="KW-0699">rRNA-binding</keyword>
<dbReference type="NCBIfam" id="TIGR00060">
    <property type="entry name" value="L18_bact"/>
    <property type="match status" value="1"/>
</dbReference>
<dbReference type="RefSeq" id="WP_146518746.1">
    <property type="nucleotide sequence ID" value="NZ_CP151726.1"/>
</dbReference>
<evidence type="ECO:0000256" key="7">
    <source>
        <dbReference type="HAMAP-Rule" id="MF_01337"/>
    </source>
</evidence>
<evidence type="ECO:0000256" key="5">
    <source>
        <dbReference type="ARBA" id="ARBA00023274"/>
    </source>
</evidence>
<dbReference type="EMBL" id="SJPN01000002">
    <property type="protein sequence ID" value="TWU05497.1"/>
    <property type="molecule type" value="Genomic_DNA"/>
</dbReference>
<evidence type="ECO:0000256" key="6">
    <source>
        <dbReference type="ARBA" id="ARBA00035197"/>
    </source>
</evidence>
<evidence type="ECO:0000256" key="2">
    <source>
        <dbReference type="ARBA" id="ARBA00022730"/>
    </source>
</evidence>
<dbReference type="Proteomes" id="UP000320176">
    <property type="component" value="Unassembled WGS sequence"/>
</dbReference>
<dbReference type="FunFam" id="3.30.420.100:FF:000001">
    <property type="entry name" value="50S ribosomal protein L18"/>
    <property type="match status" value="1"/>
</dbReference>
<evidence type="ECO:0000256" key="4">
    <source>
        <dbReference type="ARBA" id="ARBA00022980"/>
    </source>
</evidence>
<keyword evidence="10" id="KW-1185">Reference proteome</keyword>
<dbReference type="GO" id="GO:0003735">
    <property type="term" value="F:structural constituent of ribosome"/>
    <property type="evidence" value="ECO:0007669"/>
    <property type="project" value="InterPro"/>
</dbReference>
<comment type="subunit">
    <text evidence="7">Part of the 50S ribosomal subunit; part of the 5S rRNA/L5/L18/L25 subcomplex. Contacts the 5S and 23S rRNAs.</text>
</comment>
<dbReference type="InterPro" id="IPR057268">
    <property type="entry name" value="Ribosomal_L18"/>
</dbReference>
<comment type="function">
    <text evidence="7">This is one of the proteins that bind and probably mediate the attachment of the 5S RNA into the large ribosomal subunit, where it forms part of the central protuberance.</text>
</comment>
<dbReference type="SUPFAM" id="SSF53137">
    <property type="entry name" value="Translational machinery components"/>
    <property type="match status" value="1"/>
</dbReference>
<accession>A0A5C6B127</accession>
<feature type="compositionally biased region" description="Basic residues" evidence="8">
    <location>
        <begin position="1"/>
        <end position="17"/>
    </location>
</feature>
<dbReference type="PANTHER" id="PTHR12899:SF3">
    <property type="entry name" value="LARGE RIBOSOMAL SUBUNIT PROTEIN UL18M"/>
    <property type="match status" value="1"/>
</dbReference>
<comment type="similarity">
    <text evidence="1 7">Belongs to the universal ribosomal protein uL18 family.</text>
</comment>
<evidence type="ECO:0000313" key="10">
    <source>
        <dbReference type="Proteomes" id="UP000320176"/>
    </source>
</evidence>
<evidence type="ECO:0000256" key="8">
    <source>
        <dbReference type="SAM" id="MobiDB-lite"/>
    </source>
</evidence>
<dbReference type="GO" id="GO:0022625">
    <property type="term" value="C:cytosolic large ribosomal subunit"/>
    <property type="evidence" value="ECO:0007669"/>
    <property type="project" value="TreeGrafter"/>
</dbReference>
<organism evidence="9 10">
    <name type="scientific">Stieleria varia</name>
    <dbReference type="NCBI Taxonomy" id="2528005"/>
    <lineage>
        <taxon>Bacteria</taxon>
        <taxon>Pseudomonadati</taxon>
        <taxon>Planctomycetota</taxon>
        <taxon>Planctomycetia</taxon>
        <taxon>Pirellulales</taxon>
        <taxon>Pirellulaceae</taxon>
        <taxon>Stieleria</taxon>
    </lineage>
</organism>